<accession>A0A6V8PFB2</accession>
<dbReference type="AlphaFoldDB" id="A0A6V8PFB2"/>
<comment type="caution">
    <text evidence="2">The sequence shown here is derived from an EMBL/GenBank/DDBJ whole genome shotgun (WGS) entry which is preliminary data.</text>
</comment>
<dbReference type="Pfam" id="PF13443">
    <property type="entry name" value="HTH_26"/>
    <property type="match status" value="1"/>
</dbReference>
<dbReference type="EMBL" id="BLRZ01000286">
    <property type="protein sequence ID" value="GFP31372.1"/>
    <property type="molecule type" value="Genomic_DNA"/>
</dbReference>
<feature type="non-terminal residue" evidence="2">
    <location>
        <position position="1"/>
    </location>
</feature>
<evidence type="ECO:0000313" key="2">
    <source>
        <dbReference type="EMBL" id="GFP31372.1"/>
    </source>
</evidence>
<dbReference type="CDD" id="cd00093">
    <property type="entry name" value="HTH_XRE"/>
    <property type="match status" value="1"/>
</dbReference>
<gene>
    <name evidence="2" type="ORF">HKBW3S34_02292</name>
</gene>
<dbReference type="SUPFAM" id="SSF47413">
    <property type="entry name" value="lambda repressor-like DNA-binding domains"/>
    <property type="match status" value="1"/>
</dbReference>
<dbReference type="InterPro" id="IPR010982">
    <property type="entry name" value="Lambda_DNA-bd_dom_sf"/>
</dbReference>
<feature type="domain" description="HTH cro/C1-type" evidence="1">
    <location>
        <begin position="199"/>
        <end position="254"/>
    </location>
</feature>
<name>A0A6V8PFB2_9ACTN</name>
<dbReference type="Proteomes" id="UP000588083">
    <property type="component" value="Unassembled WGS sequence"/>
</dbReference>
<dbReference type="SMART" id="SM00530">
    <property type="entry name" value="HTH_XRE"/>
    <property type="match status" value="1"/>
</dbReference>
<evidence type="ECO:0000313" key="3">
    <source>
        <dbReference type="Proteomes" id="UP000588083"/>
    </source>
</evidence>
<keyword evidence="3" id="KW-1185">Reference proteome</keyword>
<proteinExistence type="predicted"/>
<dbReference type="InterPro" id="IPR001387">
    <property type="entry name" value="Cro/C1-type_HTH"/>
</dbReference>
<organism evidence="2 3">
    <name type="scientific">Candidatus Hakubella thermalkaliphila</name>
    <dbReference type="NCBI Taxonomy" id="2754717"/>
    <lineage>
        <taxon>Bacteria</taxon>
        <taxon>Bacillati</taxon>
        <taxon>Actinomycetota</taxon>
        <taxon>Actinomycetota incertae sedis</taxon>
        <taxon>Candidatus Hakubellales</taxon>
        <taxon>Candidatus Hakubellaceae</taxon>
        <taxon>Candidatus Hakubella</taxon>
    </lineage>
</organism>
<reference evidence="2 3" key="1">
    <citation type="journal article" date="2020" name="Front. Microbiol.">
        <title>Single-cell genomics of novel Actinobacteria with the Wood-Ljungdahl pathway discovered in a serpentinizing system.</title>
        <authorList>
            <person name="Merino N."/>
            <person name="Kawai M."/>
            <person name="Boyd E.S."/>
            <person name="Colman D.R."/>
            <person name="McGlynn S.E."/>
            <person name="Nealson K.H."/>
            <person name="Kurokawa K."/>
            <person name="Hongoh Y."/>
        </authorList>
    </citation>
    <scope>NUCLEOTIDE SEQUENCE [LARGE SCALE GENOMIC DNA]</scope>
    <source>
        <strain evidence="2 3">S34</strain>
    </source>
</reference>
<dbReference type="GO" id="GO:0003677">
    <property type="term" value="F:DNA binding"/>
    <property type="evidence" value="ECO:0007669"/>
    <property type="project" value="InterPro"/>
</dbReference>
<sequence>YLNPGNTSCKACATNGREDIKNHALSPEDLGLPKPRFYSRYYQLDKATWVFILLGRAREEVKKNLLPEALPLYLEALEMALSIPHPTGILNSLNDLAWYLKEEDPVYALSLAKKASYYLGYYREDVENHLEVIHTLWEIQRITQDLQLCDTAIILNFLDKKLSRSQKRNFKECYLKMFQTCKTLNLNLETSFYENSNDLRTYLKKHILSLSNASRVSGISRSKLTNILKGKVKHIRGNTLQRLIKHLNLKIDPLTTPWPLIQEAKKLKIEAKLKDNLSSLKSLSPSVRIVLFISKTL</sequence>
<protein>
    <recommendedName>
        <fullName evidence="1">HTH cro/C1-type domain-containing protein</fullName>
    </recommendedName>
</protein>
<evidence type="ECO:0000259" key="1">
    <source>
        <dbReference type="PROSITE" id="PS50943"/>
    </source>
</evidence>
<dbReference type="PROSITE" id="PS50943">
    <property type="entry name" value="HTH_CROC1"/>
    <property type="match status" value="1"/>
</dbReference>